<dbReference type="OrthoDB" id="13288at2"/>
<dbReference type="Proteomes" id="UP000439113">
    <property type="component" value="Unassembled WGS sequence"/>
</dbReference>
<name>A0A6N8DMV2_RHOAC</name>
<sequence>MRCGLIIEPPSSRGLARPPIRSQRLHLAGAARRLFHYQDPKMPKPILVFDCETVLDHAAVARAHRLDENDVVGAKAIIGEEFPPPPYHALVCISALLAVYDDDRAWKVQETRTFHAGILTEGQILESFFELVSFTGPILVTYNGSSFDLPAVRSRAMLHRLQGLHLTLVSNYFHRFSENHIDLCDDFASFNNRNRVKLDEICRILGVEGKVAGMNGARVGDLAASGDFAAIGRYCAGDVAATYRLFLLRESFHNRLTPEALKASQDGLEAALARDQGNGCA</sequence>
<dbReference type="EMBL" id="WNKS01000010">
    <property type="protein sequence ID" value="MTV31799.1"/>
    <property type="molecule type" value="Genomic_DNA"/>
</dbReference>
<feature type="domain" description="Predicted 3'-5' exonuclease PolB-like" evidence="1">
    <location>
        <begin position="81"/>
        <end position="275"/>
    </location>
</feature>
<gene>
    <name evidence="2" type="ORF">GJ654_12465</name>
</gene>
<accession>A0A6N8DMV2</accession>
<dbReference type="Gene3D" id="3.30.420.10">
    <property type="entry name" value="Ribonuclease H-like superfamily/Ribonuclease H"/>
    <property type="match status" value="1"/>
</dbReference>
<dbReference type="GO" id="GO:0003676">
    <property type="term" value="F:nucleic acid binding"/>
    <property type="evidence" value="ECO:0007669"/>
    <property type="project" value="InterPro"/>
</dbReference>
<evidence type="ECO:0000313" key="3">
    <source>
        <dbReference type="Proteomes" id="UP000439113"/>
    </source>
</evidence>
<reference evidence="2 3" key="1">
    <citation type="submission" date="2019-11" db="EMBL/GenBank/DDBJ databases">
        <title>Whole-genome sequence of a Rhodoblastus acidophilus DSM 142.</title>
        <authorList>
            <person name="Kyndt J.A."/>
            <person name="Meyer T.E."/>
        </authorList>
    </citation>
    <scope>NUCLEOTIDE SEQUENCE [LARGE SCALE GENOMIC DNA]</scope>
    <source>
        <strain evidence="2 3">DSM 142</strain>
    </source>
</reference>
<organism evidence="2 3">
    <name type="scientific">Rhodoblastus acidophilus</name>
    <name type="common">Rhodopseudomonas acidophila</name>
    <dbReference type="NCBI Taxonomy" id="1074"/>
    <lineage>
        <taxon>Bacteria</taxon>
        <taxon>Pseudomonadati</taxon>
        <taxon>Pseudomonadota</taxon>
        <taxon>Alphaproteobacteria</taxon>
        <taxon>Hyphomicrobiales</taxon>
        <taxon>Rhodoblastaceae</taxon>
        <taxon>Rhodoblastus</taxon>
    </lineage>
</organism>
<comment type="caution">
    <text evidence="2">The sequence shown here is derived from an EMBL/GenBank/DDBJ whole genome shotgun (WGS) entry which is preliminary data.</text>
</comment>
<dbReference type="InterPro" id="IPR019288">
    <property type="entry name" value="3'-5'_exonuclease_PolB-like"/>
</dbReference>
<dbReference type="Pfam" id="PF10108">
    <property type="entry name" value="DNA_pol_B_exo2"/>
    <property type="match status" value="1"/>
</dbReference>
<dbReference type="AlphaFoldDB" id="A0A6N8DMV2"/>
<evidence type="ECO:0000259" key="1">
    <source>
        <dbReference type="Pfam" id="PF10108"/>
    </source>
</evidence>
<evidence type="ECO:0000313" key="2">
    <source>
        <dbReference type="EMBL" id="MTV31799.1"/>
    </source>
</evidence>
<dbReference type="SUPFAM" id="SSF53098">
    <property type="entry name" value="Ribonuclease H-like"/>
    <property type="match status" value="1"/>
</dbReference>
<dbReference type="InterPro" id="IPR012337">
    <property type="entry name" value="RNaseH-like_sf"/>
</dbReference>
<dbReference type="InterPro" id="IPR036397">
    <property type="entry name" value="RNaseH_sf"/>
</dbReference>
<proteinExistence type="predicted"/>
<protein>
    <recommendedName>
        <fullName evidence="1">Predicted 3'-5' exonuclease PolB-like domain-containing protein</fullName>
    </recommendedName>
</protein>